<protein>
    <submittedName>
        <fullName evidence="1">Uncharacterized protein</fullName>
    </submittedName>
</protein>
<reference evidence="1" key="2">
    <citation type="journal article" date="2015" name="Data Brief">
        <title>Shoot transcriptome of the giant reed, Arundo donax.</title>
        <authorList>
            <person name="Barrero R.A."/>
            <person name="Guerrero F.D."/>
            <person name="Moolhuijzen P."/>
            <person name="Goolsby J.A."/>
            <person name="Tidwell J."/>
            <person name="Bellgard S.E."/>
            <person name="Bellgard M.I."/>
        </authorList>
    </citation>
    <scope>NUCLEOTIDE SEQUENCE</scope>
    <source>
        <tissue evidence="1">Shoot tissue taken approximately 20 cm above the soil surface</tissue>
    </source>
</reference>
<accession>A0A0A9CEA0</accession>
<proteinExistence type="predicted"/>
<name>A0A0A9CEA0_ARUDO</name>
<sequence>MMTAALIADLKVHRQEHFESFVPARIPLNTQGSPRDIKVDS</sequence>
<dbReference type="AlphaFoldDB" id="A0A0A9CEA0"/>
<dbReference type="EMBL" id="GBRH01225102">
    <property type="protein sequence ID" value="JAD72793.1"/>
    <property type="molecule type" value="Transcribed_RNA"/>
</dbReference>
<evidence type="ECO:0000313" key="1">
    <source>
        <dbReference type="EMBL" id="JAD72793.1"/>
    </source>
</evidence>
<organism evidence="1">
    <name type="scientific">Arundo donax</name>
    <name type="common">Giant reed</name>
    <name type="synonym">Donax arundinaceus</name>
    <dbReference type="NCBI Taxonomy" id="35708"/>
    <lineage>
        <taxon>Eukaryota</taxon>
        <taxon>Viridiplantae</taxon>
        <taxon>Streptophyta</taxon>
        <taxon>Embryophyta</taxon>
        <taxon>Tracheophyta</taxon>
        <taxon>Spermatophyta</taxon>
        <taxon>Magnoliopsida</taxon>
        <taxon>Liliopsida</taxon>
        <taxon>Poales</taxon>
        <taxon>Poaceae</taxon>
        <taxon>PACMAD clade</taxon>
        <taxon>Arundinoideae</taxon>
        <taxon>Arundineae</taxon>
        <taxon>Arundo</taxon>
    </lineage>
</organism>
<reference evidence="1" key="1">
    <citation type="submission" date="2014-09" db="EMBL/GenBank/DDBJ databases">
        <authorList>
            <person name="Magalhaes I.L.F."/>
            <person name="Oliveira U."/>
            <person name="Santos F.R."/>
            <person name="Vidigal T.H.D.A."/>
            <person name="Brescovit A.D."/>
            <person name="Santos A.J."/>
        </authorList>
    </citation>
    <scope>NUCLEOTIDE SEQUENCE</scope>
    <source>
        <tissue evidence="1">Shoot tissue taken approximately 20 cm above the soil surface</tissue>
    </source>
</reference>